<dbReference type="AlphaFoldDB" id="G9MFN8"/>
<dbReference type="CDD" id="cd21393">
    <property type="entry name" value="sm_acid_XPC-like"/>
    <property type="match status" value="1"/>
</dbReference>
<feature type="compositionally biased region" description="Polar residues" evidence="1">
    <location>
        <begin position="188"/>
        <end position="204"/>
    </location>
</feature>
<evidence type="ECO:0000313" key="2">
    <source>
        <dbReference type="EMBL" id="EHK26786.1"/>
    </source>
</evidence>
<dbReference type="EMBL" id="ABDF02000001">
    <property type="protein sequence ID" value="EHK26786.1"/>
    <property type="molecule type" value="Genomic_DNA"/>
</dbReference>
<gene>
    <name evidence="2" type="ORF">TRIVIDRAFT_217400</name>
</gene>
<evidence type="ECO:0000256" key="1">
    <source>
        <dbReference type="SAM" id="MobiDB-lite"/>
    </source>
</evidence>
<dbReference type="InParanoid" id="G9MFN8"/>
<dbReference type="eggNOG" id="ENOG502T4PB">
    <property type="taxonomic scope" value="Eukaryota"/>
</dbReference>
<dbReference type="RefSeq" id="XP_013961007.1">
    <property type="nucleotide sequence ID" value="XM_014105532.1"/>
</dbReference>
<dbReference type="HOGENOM" id="CLU_496107_0_0_1"/>
<keyword evidence="3" id="KW-1185">Reference proteome</keyword>
<name>G9MFN8_HYPVG</name>
<dbReference type="OrthoDB" id="5245608at2759"/>
<reference evidence="2 3" key="1">
    <citation type="journal article" date="2011" name="Genome Biol.">
        <title>Comparative genome sequence analysis underscores mycoparasitism as the ancestral life style of Trichoderma.</title>
        <authorList>
            <person name="Kubicek C.P."/>
            <person name="Herrera-Estrella A."/>
            <person name="Seidl-Seiboth V."/>
            <person name="Martinez D.A."/>
            <person name="Druzhinina I.S."/>
            <person name="Thon M."/>
            <person name="Zeilinger S."/>
            <person name="Casas-Flores S."/>
            <person name="Horwitz B.A."/>
            <person name="Mukherjee P.K."/>
            <person name="Mukherjee M."/>
            <person name="Kredics L."/>
            <person name="Alcaraz L.D."/>
            <person name="Aerts A."/>
            <person name="Antal Z."/>
            <person name="Atanasova L."/>
            <person name="Cervantes-Badillo M.G."/>
            <person name="Challacombe J."/>
            <person name="Chertkov O."/>
            <person name="McCluskey K."/>
            <person name="Coulpier F."/>
            <person name="Deshpande N."/>
            <person name="von Doehren H."/>
            <person name="Ebbole D.J."/>
            <person name="Esquivel-Naranjo E.U."/>
            <person name="Fekete E."/>
            <person name="Flipphi M."/>
            <person name="Glaser F."/>
            <person name="Gomez-Rodriguez E.Y."/>
            <person name="Gruber S."/>
            <person name="Han C."/>
            <person name="Henrissat B."/>
            <person name="Hermosa R."/>
            <person name="Hernandez-Onate M."/>
            <person name="Karaffa L."/>
            <person name="Kosti I."/>
            <person name="Le Crom S."/>
            <person name="Lindquist E."/>
            <person name="Lucas S."/>
            <person name="Luebeck M."/>
            <person name="Luebeck P.S."/>
            <person name="Margeot A."/>
            <person name="Metz B."/>
            <person name="Misra M."/>
            <person name="Nevalainen H."/>
            <person name="Omann M."/>
            <person name="Packer N."/>
            <person name="Perrone G."/>
            <person name="Uresti-Rivera E.E."/>
            <person name="Salamov A."/>
            <person name="Schmoll M."/>
            <person name="Seiboth B."/>
            <person name="Shapiro H."/>
            <person name="Sukno S."/>
            <person name="Tamayo-Ramos J.A."/>
            <person name="Tisch D."/>
            <person name="Wiest A."/>
            <person name="Wilkinson H.H."/>
            <person name="Zhang M."/>
            <person name="Coutinho P.M."/>
            <person name="Kenerley C.M."/>
            <person name="Monte E."/>
            <person name="Baker S.E."/>
            <person name="Grigoriev I.V."/>
        </authorList>
    </citation>
    <scope>NUCLEOTIDE SEQUENCE [LARGE SCALE GENOMIC DNA]</scope>
    <source>
        <strain evidence="3">Gv29-8 / FGSC 10586</strain>
    </source>
</reference>
<evidence type="ECO:0000313" key="3">
    <source>
        <dbReference type="Proteomes" id="UP000007115"/>
    </source>
</evidence>
<sequence length="549" mass="61471">MVQSPLEDGIIACTGRIRECISACSAAEFQCASLASQIAEMPALSTTDHLEAELRLQDEIKATHAKTGLQAQIELLQLVKSSGWTTTRMSVTKALWEIFPVSQDDIEARNRFEVDRRASISRTGKLLGVENPNALRLPGRQIRRRAQAPTPVARTPTLVFPPKHSLPQLDSPTPKRAREDEPKAFNLPTPTTVPRQSSRLSTIPSPDYSIARAFSALDAEEPALQETAQSEDISVACNEYVDSDEAFEWLEEESESDDAFDDWQEELLDNIDVEGLEQNESRTLADNRHAAASTVLVPFVDEDGLTRIGTQPMKPALYIGWAPKKEACSRIRNRVLCLWNMIDRKFIVTVPVNHNAEIKAIEDRITGSLSKYADDDTKVIRRCDYTGVEMSWAAGPQSWSIEAIYPYIVSNRRVAYHAAQNVSVVSTSLNWAKGRGAPVLLPLLATWLNVCDEEIGFEQRKGKWAWAFNAISNESLLASVYGLRLNHQTQIDKWAKWAPEKQRQALETLRTGSKTDDLTRELAGCTGKLFYLRTKKELIKTRVVQHDNA</sequence>
<comment type="caution">
    <text evidence="2">The sequence shown here is derived from an EMBL/GenBank/DDBJ whole genome shotgun (WGS) entry which is preliminary data.</text>
</comment>
<accession>G9MFN8</accession>
<dbReference type="STRING" id="413071.G9MFN8"/>
<proteinExistence type="predicted"/>
<protein>
    <submittedName>
        <fullName evidence="2">Uncharacterized protein</fullName>
    </submittedName>
</protein>
<dbReference type="VEuPathDB" id="FungiDB:TRIVIDRAFT_217400"/>
<feature type="region of interest" description="Disordered" evidence="1">
    <location>
        <begin position="154"/>
        <end position="204"/>
    </location>
</feature>
<dbReference type="GeneID" id="25791275"/>
<dbReference type="Proteomes" id="UP000007115">
    <property type="component" value="Unassembled WGS sequence"/>
</dbReference>
<organism evidence="2 3">
    <name type="scientific">Hypocrea virens (strain Gv29-8 / FGSC 10586)</name>
    <name type="common">Gliocladium virens</name>
    <name type="synonym">Trichoderma virens</name>
    <dbReference type="NCBI Taxonomy" id="413071"/>
    <lineage>
        <taxon>Eukaryota</taxon>
        <taxon>Fungi</taxon>
        <taxon>Dikarya</taxon>
        <taxon>Ascomycota</taxon>
        <taxon>Pezizomycotina</taxon>
        <taxon>Sordariomycetes</taxon>
        <taxon>Hypocreomycetidae</taxon>
        <taxon>Hypocreales</taxon>
        <taxon>Hypocreaceae</taxon>
        <taxon>Trichoderma</taxon>
    </lineage>
</organism>